<accession>A0A077YZL8</accession>
<dbReference type="PANTHER" id="PTHR20905:SF1">
    <property type="entry name" value="AT07410P-RELATED"/>
    <property type="match status" value="1"/>
</dbReference>
<reference evidence="2" key="2">
    <citation type="submission" date="2014-03" db="EMBL/GenBank/DDBJ databases">
        <title>The whipworm genome and dual-species transcriptomics of an intimate host-pathogen interaction.</title>
        <authorList>
            <person name="Foth B.J."/>
            <person name="Tsai I.J."/>
            <person name="Reid A.J."/>
            <person name="Bancroft A.J."/>
            <person name="Nichol S."/>
            <person name="Tracey A."/>
            <person name="Holroyd N."/>
            <person name="Cotton J.A."/>
            <person name="Stanley E.J."/>
            <person name="Zarowiecki M."/>
            <person name="Liu J.Z."/>
            <person name="Huckvale T."/>
            <person name="Cooper P.J."/>
            <person name="Grencis R.K."/>
            <person name="Berriman M."/>
        </authorList>
    </citation>
    <scope>NUCLEOTIDE SEQUENCE [LARGE SCALE GENOMIC DNA]</scope>
</reference>
<organism evidence="2 3">
    <name type="scientific">Trichuris trichiura</name>
    <name type="common">Whipworm</name>
    <name type="synonym">Trichocephalus trichiurus</name>
    <dbReference type="NCBI Taxonomy" id="36087"/>
    <lineage>
        <taxon>Eukaryota</taxon>
        <taxon>Metazoa</taxon>
        <taxon>Ecdysozoa</taxon>
        <taxon>Nematoda</taxon>
        <taxon>Enoplea</taxon>
        <taxon>Dorylaimia</taxon>
        <taxon>Trichinellida</taxon>
        <taxon>Trichuridae</taxon>
        <taxon>Trichuris</taxon>
    </lineage>
</organism>
<sequence length="225" mass="25727">MALSKRVQKELEADFTVEQPTDKDREQLLTLLREGFVYEEPLNKAINLTWQDCEDYYQDQVRECISNGTSVIVRETTNSVIVACALNKIAMTLERLVPEPENGYSEKIIKMNNLIDLLRSAMTKALPIGSRYFEIITLCVHPKFYRKGLARQATEKSVSLAIQWKCDYIISVASNIASQTLFSKLQFQDVTSIDLKTYKPDGTIMFPHTGNTKECKLMYRPAIVQ</sequence>
<gene>
    <name evidence="2" type="ORF">TTRE_0000008401</name>
</gene>
<dbReference type="SUPFAM" id="SSF55729">
    <property type="entry name" value="Acyl-CoA N-acyltransferases (Nat)"/>
    <property type="match status" value="1"/>
</dbReference>
<dbReference type="Pfam" id="PF00583">
    <property type="entry name" value="Acetyltransf_1"/>
    <property type="match status" value="1"/>
</dbReference>
<protein>
    <submittedName>
        <fullName evidence="2">Acetyltransf 1 domain containing protein</fullName>
    </submittedName>
</protein>
<dbReference type="STRING" id="36087.A0A077YZL8"/>
<dbReference type="GO" id="GO:0008080">
    <property type="term" value="F:N-acetyltransferase activity"/>
    <property type="evidence" value="ECO:0007669"/>
    <property type="project" value="TreeGrafter"/>
</dbReference>
<keyword evidence="3" id="KW-1185">Reference proteome</keyword>
<evidence type="ECO:0000313" key="2">
    <source>
        <dbReference type="EMBL" id="CDW51825.1"/>
    </source>
</evidence>
<dbReference type="OrthoDB" id="41532at2759"/>
<dbReference type="InterPro" id="IPR000182">
    <property type="entry name" value="GNAT_dom"/>
</dbReference>
<dbReference type="Gene3D" id="3.40.630.30">
    <property type="match status" value="1"/>
</dbReference>
<proteinExistence type="predicted"/>
<dbReference type="CDD" id="cd04301">
    <property type="entry name" value="NAT_SF"/>
    <property type="match status" value="1"/>
</dbReference>
<reference evidence="2" key="1">
    <citation type="submission" date="2014-01" db="EMBL/GenBank/DDBJ databases">
        <authorList>
            <person name="Aslett M."/>
        </authorList>
    </citation>
    <scope>NUCLEOTIDE SEQUENCE</scope>
</reference>
<feature type="domain" description="N-acetyltransferase" evidence="1">
    <location>
        <begin position="129"/>
        <end position="185"/>
    </location>
</feature>
<dbReference type="PANTHER" id="PTHR20905">
    <property type="entry name" value="N-ACETYLTRANSFERASE-RELATED"/>
    <property type="match status" value="1"/>
</dbReference>
<dbReference type="InterPro" id="IPR016181">
    <property type="entry name" value="Acyl_CoA_acyltransferase"/>
</dbReference>
<dbReference type="AlphaFoldDB" id="A0A077YZL8"/>
<dbReference type="EMBL" id="HG805810">
    <property type="protein sequence ID" value="CDW51825.1"/>
    <property type="molecule type" value="Genomic_DNA"/>
</dbReference>
<evidence type="ECO:0000259" key="1">
    <source>
        <dbReference type="Pfam" id="PF00583"/>
    </source>
</evidence>
<evidence type="ECO:0000313" key="3">
    <source>
        <dbReference type="Proteomes" id="UP000030665"/>
    </source>
</evidence>
<dbReference type="Proteomes" id="UP000030665">
    <property type="component" value="Unassembled WGS sequence"/>
</dbReference>
<name>A0A077YZL8_TRITR</name>